<dbReference type="GO" id="GO:0003700">
    <property type="term" value="F:DNA-binding transcription factor activity"/>
    <property type="evidence" value="ECO:0007669"/>
    <property type="project" value="InterPro"/>
</dbReference>
<dbReference type="InterPro" id="IPR050313">
    <property type="entry name" value="Carb_Metab_HTH_regulators"/>
</dbReference>
<dbReference type="AlphaFoldDB" id="A0A2A9CVI0"/>
<dbReference type="PRINTS" id="PR00037">
    <property type="entry name" value="HTHLACR"/>
</dbReference>
<evidence type="ECO:0000313" key="5">
    <source>
        <dbReference type="EMBL" id="PFG18156.1"/>
    </source>
</evidence>
<dbReference type="Gene3D" id="1.10.10.10">
    <property type="entry name" value="Winged helix-like DNA-binding domain superfamily/Winged helix DNA-binding domain"/>
    <property type="match status" value="1"/>
</dbReference>
<keyword evidence="1" id="KW-0805">Transcription regulation</keyword>
<dbReference type="InterPro" id="IPR036388">
    <property type="entry name" value="WH-like_DNA-bd_sf"/>
</dbReference>
<keyword evidence="3" id="KW-0804">Transcription</keyword>
<dbReference type="PANTHER" id="PTHR30363">
    <property type="entry name" value="HTH-TYPE TRANSCRIPTIONAL REGULATOR SRLR-RELATED"/>
    <property type="match status" value="1"/>
</dbReference>
<dbReference type="OrthoDB" id="7688673at2"/>
<gene>
    <name evidence="5" type="ORF">ATK74_2737</name>
</gene>
<evidence type="ECO:0000256" key="2">
    <source>
        <dbReference type="ARBA" id="ARBA00023125"/>
    </source>
</evidence>
<reference evidence="5 6" key="1">
    <citation type="submission" date="2017-10" db="EMBL/GenBank/DDBJ databases">
        <title>Sequencing the genomes of 1000 actinobacteria strains.</title>
        <authorList>
            <person name="Klenk H.-P."/>
        </authorList>
    </citation>
    <scope>NUCLEOTIDE SEQUENCE [LARGE SCALE GENOMIC DNA]</scope>
    <source>
        <strain evidence="5 6">DSM 15597</strain>
    </source>
</reference>
<evidence type="ECO:0000313" key="6">
    <source>
        <dbReference type="Proteomes" id="UP000226079"/>
    </source>
</evidence>
<comment type="caution">
    <text evidence="5">The sequence shown here is derived from an EMBL/GenBank/DDBJ whole genome shotgun (WGS) entry which is preliminary data.</text>
</comment>
<organism evidence="5 6">
    <name type="scientific">Propionicimonas paludicola</name>
    <dbReference type="NCBI Taxonomy" id="185243"/>
    <lineage>
        <taxon>Bacteria</taxon>
        <taxon>Bacillati</taxon>
        <taxon>Actinomycetota</taxon>
        <taxon>Actinomycetes</taxon>
        <taxon>Propionibacteriales</taxon>
        <taxon>Nocardioidaceae</taxon>
        <taxon>Propionicimonas</taxon>
    </lineage>
</organism>
<dbReference type="PROSITE" id="PS51000">
    <property type="entry name" value="HTH_DEOR_2"/>
    <property type="match status" value="1"/>
</dbReference>
<dbReference type="EMBL" id="PDJC01000001">
    <property type="protein sequence ID" value="PFG18156.1"/>
    <property type="molecule type" value="Genomic_DNA"/>
</dbReference>
<dbReference type="InterPro" id="IPR001034">
    <property type="entry name" value="DeoR_HTH"/>
</dbReference>
<evidence type="ECO:0000256" key="3">
    <source>
        <dbReference type="ARBA" id="ARBA00023163"/>
    </source>
</evidence>
<dbReference type="RefSeq" id="WP_098461529.1">
    <property type="nucleotide sequence ID" value="NZ_PDJC01000001.1"/>
</dbReference>
<dbReference type="Pfam" id="PF08220">
    <property type="entry name" value="HTH_DeoR"/>
    <property type="match status" value="1"/>
</dbReference>
<dbReference type="GO" id="GO:0003677">
    <property type="term" value="F:DNA binding"/>
    <property type="evidence" value="ECO:0007669"/>
    <property type="project" value="UniProtKB-KW"/>
</dbReference>
<dbReference type="Proteomes" id="UP000226079">
    <property type="component" value="Unassembled WGS sequence"/>
</dbReference>
<dbReference type="PANTHER" id="PTHR30363:SF44">
    <property type="entry name" value="AGA OPERON TRANSCRIPTIONAL REPRESSOR-RELATED"/>
    <property type="match status" value="1"/>
</dbReference>
<keyword evidence="6" id="KW-1185">Reference proteome</keyword>
<dbReference type="SUPFAM" id="SSF46785">
    <property type="entry name" value="Winged helix' DNA-binding domain"/>
    <property type="match status" value="1"/>
</dbReference>
<dbReference type="SMART" id="SM01134">
    <property type="entry name" value="DeoRC"/>
    <property type="match status" value="1"/>
</dbReference>
<dbReference type="InterPro" id="IPR036390">
    <property type="entry name" value="WH_DNA-bd_sf"/>
</dbReference>
<evidence type="ECO:0000256" key="1">
    <source>
        <dbReference type="ARBA" id="ARBA00023015"/>
    </source>
</evidence>
<sequence length="274" mass="29799">MAKENLYPARRRAEMLEFLRDRGQASIHELSTQFAVSEDTVRRDVETLAGQGSVERTHGGVTISREDRFNDVVPFVKRIDAHSAAKDEIARVASTFIEEGQSLIIYGGTTTLALAKYLAALRGITVVTNNLALPQELYSRGVREIYVLGGSFRPRSQVTIGPVALSDGAGKPRSIHARWAIIGVGGVSDEGTVWTSSLPEAGMMREMMDCASHTLLLADATKFGKQEFAEVADLSANTTLITEKRPSQALLDMAAEVGARVIITSEFEDAQSRD</sequence>
<dbReference type="Pfam" id="PF00455">
    <property type="entry name" value="DeoRC"/>
    <property type="match status" value="1"/>
</dbReference>
<evidence type="ECO:0000259" key="4">
    <source>
        <dbReference type="PROSITE" id="PS51000"/>
    </source>
</evidence>
<protein>
    <submittedName>
        <fullName evidence="5">DeoR family transcriptional regulator</fullName>
    </submittedName>
</protein>
<name>A0A2A9CVI0_9ACTN</name>
<keyword evidence="2" id="KW-0238">DNA-binding</keyword>
<accession>A0A2A9CVI0</accession>
<feature type="domain" description="HTH deoR-type" evidence="4">
    <location>
        <begin position="8"/>
        <end position="63"/>
    </location>
</feature>
<dbReference type="PROSITE" id="PS00894">
    <property type="entry name" value="HTH_DEOR_1"/>
    <property type="match status" value="1"/>
</dbReference>
<dbReference type="InterPro" id="IPR014036">
    <property type="entry name" value="DeoR-like_C"/>
</dbReference>
<dbReference type="InterPro" id="IPR037171">
    <property type="entry name" value="NagB/RpiA_transferase-like"/>
</dbReference>
<proteinExistence type="predicted"/>
<dbReference type="InterPro" id="IPR018356">
    <property type="entry name" value="Tscrpt_reg_HTH_DeoR_CS"/>
</dbReference>
<dbReference type="SMART" id="SM00420">
    <property type="entry name" value="HTH_DEOR"/>
    <property type="match status" value="1"/>
</dbReference>
<dbReference type="SUPFAM" id="SSF100950">
    <property type="entry name" value="NagB/RpiA/CoA transferase-like"/>
    <property type="match status" value="1"/>
</dbReference>